<organism evidence="1 2">
    <name type="scientific">Papaver atlanticum</name>
    <dbReference type="NCBI Taxonomy" id="357466"/>
    <lineage>
        <taxon>Eukaryota</taxon>
        <taxon>Viridiplantae</taxon>
        <taxon>Streptophyta</taxon>
        <taxon>Embryophyta</taxon>
        <taxon>Tracheophyta</taxon>
        <taxon>Spermatophyta</taxon>
        <taxon>Magnoliopsida</taxon>
        <taxon>Ranunculales</taxon>
        <taxon>Papaveraceae</taxon>
        <taxon>Papaveroideae</taxon>
        <taxon>Papaver</taxon>
    </lineage>
</organism>
<feature type="non-terminal residue" evidence="1">
    <location>
        <position position="1"/>
    </location>
</feature>
<gene>
    <name evidence="1" type="ORF">MKW98_011835</name>
</gene>
<protein>
    <submittedName>
        <fullName evidence="1">Uncharacterized protein</fullName>
    </submittedName>
</protein>
<name>A0AAD4XIJ7_9MAGN</name>
<evidence type="ECO:0000313" key="1">
    <source>
        <dbReference type="EMBL" id="KAI3913774.1"/>
    </source>
</evidence>
<proteinExistence type="predicted"/>
<dbReference type="Proteomes" id="UP001202328">
    <property type="component" value="Unassembled WGS sequence"/>
</dbReference>
<sequence>MRAPNYILKEDLALVTTYINFGGNGKLWGKIIPYFNEKTKNPYNRNQRRLENRLLVIKKETCNFVSLIGKVYRKKGNGWSPEDLTHQARIEYTRIYRKAFPHEEVYKLFKY</sequence>
<reference evidence="1" key="1">
    <citation type="submission" date="2022-04" db="EMBL/GenBank/DDBJ databases">
        <title>A functionally conserved STORR gene fusion in Papaver species that diverged 16.8 million years ago.</title>
        <authorList>
            <person name="Catania T."/>
        </authorList>
    </citation>
    <scope>NUCLEOTIDE SEQUENCE</scope>
    <source>
        <strain evidence="1">S-188037</strain>
    </source>
</reference>
<comment type="caution">
    <text evidence="1">The sequence shown here is derived from an EMBL/GenBank/DDBJ whole genome shotgun (WGS) entry which is preliminary data.</text>
</comment>
<keyword evidence="2" id="KW-1185">Reference proteome</keyword>
<accession>A0AAD4XIJ7</accession>
<dbReference type="AlphaFoldDB" id="A0AAD4XIJ7"/>
<evidence type="ECO:0000313" key="2">
    <source>
        <dbReference type="Proteomes" id="UP001202328"/>
    </source>
</evidence>
<dbReference type="EMBL" id="JAJJMB010009441">
    <property type="protein sequence ID" value="KAI3913774.1"/>
    <property type="molecule type" value="Genomic_DNA"/>
</dbReference>